<evidence type="ECO:0000313" key="4">
    <source>
        <dbReference type="EnsemblMetazoa" id="PHUM325240-PA"/>
    </source>
</evidence>
<dbReference type="EMBL" id="AAZO01003778">
    <property type="status" value="NOT_ANNOTATED_CDS"/>
    <property type="molecule type" value="Genomic_DNA"/>
</dbReference>
<dbReference type="STRING" id="121224.E0VN56"/>
<dbReference type="GO" id="GO:0016301">
    <property type="term" value="F:kinase activity"/>
    <property type="evidence" value="ECO:0007669"/>
    <property type="project" value="UniProtKB-KW"/>
</dbReference>
<feature type="region of interest" description="Disordered" evidence="1">
    <location>
        <begin position="1"/>
        <end position="45"/>
    </location>
</feature>
<accession>E0VN56</accession>
<dbReference type="InParanoid" id="E0VN56"/>
<evidence type="ECO:0000313" key="5">
    <source>
        <dbReference type="Proteomes" id="UP000009046"/>
    </source>
</evidence>
<dbReference type="PANTHER" id="PTHR14206:SF7">
    <property type="entry name" value="INSULIN RECEPTOR SUBSTRATE 53 KDA, ISOFORM A"/>
    <property type="match status" value="1"/>
</dbReference>
<dbReference type="eggNOG" id="KOG2642">
    <property type="taxonomic scope" value="Eukaryota"/>
</dbReference>
<dbReference type="SUPFAM" id="SSF103657">
    <property type="entry name" value="BAR/IMD domain-like"/>
    <property type="match status" value="1"/>
</dbReference>
<dbReference type="GO" id="GO:0051017">
    <property type="term" value="P:actin filament bundle assembly"/>
    <property type="evidence" value="ECO:0007669"/>
    <property type="project" value="TreeGrafter"/>
</dbReference>
<dbReference type="EnsemblMetazoa" id="PHUM325240-RA">
    <property type="protein sequence ID" value="PHUM325240-PA"/>
    <property type="gene ID" value="PHUM325240"/>
</dbReference>
<organism>
    <name type="scientific">Pediculus humanus subsp. corporis</name>
    <name type="common">Body louse</name>
    <dbReference type="NCBI Taxonomy" id="121224"/>
    <lineage>
        <taxon>Eukaryota</taxon>
        <taxon>Metazoa</taxon>
        <taxon>Ecdysozoa</taxon>
        <taxon>Arthropoda</taxon>
        <taxon>Hexapoda</taxon>
        <taxon>Insecta</taxon>
        <taxon>Pterygota</taxon>
        <taxon>Neoptera</taxon>
        <taxon>Paraneoptera</taxon>
        <taxon>Psocodea</taxon>
        <taxon>Troctomorpha</taxon>
        <taxon>Phthiraptera</taxon>
        <taxon>Anoplura</taxon>
        <taxon>Pediculidae</taxon>
        <taxon>Pediculus</taxon>
    </lineage>
</organism>
<keyword evidence="3" id="KW-0418">Kinase</keyword>
<dbReference type="PROSITE" id="PS51338">
    <property type="entry name" value="IMD"/>
    <property type="match status" value="1"/>
</dbReference>
<evidence type="ECO:0000313" key="3">
    <source>
        <dbReference type="EMBL" id="EEB14776.1"/>
    </source>
</evidence>
<keyword evidence="5" id="KW-1185">Reference proteome</keyword>
<dbReference type="VEuPathDB" id="VectorBase:PHUM325240"/>
<dbReference type="Gene3D" id="1.20.1270.60">
    <property type="entry name" value="Arfaptin homology (AH) domain/BAR domain"/>
    <property type="match status" value="1"/>
</dbReference>
<dbReference type="CTD" id="8236152"/>
<dbReference type="InterPro" id="IPR013606">
    <property type="entry name" value="I-BAR_dom"/>
</dbReference>
<proteinExistence type="predicted"/>
<dbReference type="OMA" id="RSRTSIC"/>
<dbReference type="InterPro" id="IPR027267">
    <property type="entry name" value="AH/BAR_dom_sf"/>
</dbReference>
<dbReference type="PANTHER" id="PTHR14206">
    <property type="entry name" value="BRAIN-SPECIFIC ANGIOGENESIS INHIBITOR 1-ASSOCIATED PROTEIN 2"/>
    <property type="match status" value="1"/>
</dbReference>
<reference evidence="4" key="3">
    <citation type="submission" date="2021-02" db="UniProtKB">
        <authorList>
            <consortium name="EnsemblMetazoa"/>
        </authorList>
    </citation>
    <scope>IDENTIFICATION</scope>
    <source>
        <strain evidence="4">USDA</strain>
    </source>
</reference>
<dbReference type="InterPro" id="IPR027681">
    <property type="entry name" value="IRSp53/IRTKS/Pinkbar"/>
</dbReference>
<dbReference type="GeneID" id="8236152"/>
<gene>
    <name evidence="4" type="primary">8236152</name>
    <name evidence="3" type="ORF">Phum_PHUM325240</name>
</gene>
<evidence type="ECO:0000259" key="2">
    <source>
        <dbReference type="PROSITE" id="PS51338"/>
    </source>
</evidence>
<name>E0VN56_PEDHC</name>
<dbReference type="Proteomes" id="UP000009046">
    <property type="component" value="Unassembled WGS sequence"/>
</dbReference>
<protein>
    <submittedName>
        <fullName evidence="3">Insulin receptor tyrosine kinase substrate, putative</fullName>
    </submittedName>
</protein>
<dbReference type="KEGG" id="phu:Phum_PHUM325240"/>
<dbReference type="GO" id="GO:0007009">
    <property type="term" value="P:plasma membrane organization"/>
    <property type="evidence" value="ECO:0007669"/>
    <property type="project" value="InterPro"/>
</dbReference>
<dbReference type="GO" id="GO:0005829">
    <property type="term" value="C:cytosol"/>
    <property type="evidence" value="ECO:0007669"/>
    <property type="project" value="TreeGrafter"/>
</dbReference>
<dbReference type="AlphaFoldDB" id="E0VN56"/>
<feature type="domain" description="IMD" evidence="2">
    <location>
        <begin position="1"/>
        <end position="137"/>
    </location>
</feature>
<dbReference type="OrthoDB" id="3800937at2759"/>
<dbReference type="EMBL" id="AAZO01003777">
    <property type="status" value="NOT_ANNOTATED_CDS"/>
    <property type="molecule type" value="Genomic_DNA"/>
</dbReference>
<dbReference type="Pfam" id="PF08397">
    <property type="entry name" value="IMD"/>
    <property type="match status" value="1"/>
</dbReference>
<dbReference type="GO" id="GO:0005654">
    <property type="term" value="C:nucleoplasm"/>
    <property type="evidence" value="ECO:0007669"/>
    <property type="project" value="TreeGrafter"/>
</dbReference>
<keyword evidence="3" id="KW-0675">Receptor</keyword>
<keyword evidence="3" id="KW-0808">Transferase</keyword>
<reference evidence="3" key="2">
    <citation type="submission" date="2007-04" db="EMBL/GenBank/DDBJ databases">
        <title>The genome of the human body louse.</title>
        <authorList>
            <consortium name="The Human Body Louse Genome Consortium"/>
            <person name="Kirkness E."/>
            <person name="Walenz B."/>
            <person name="Hass B."/>
            <person name="Bruggner R."/>
            <person name="Strausberg R."/>
        </authorList>
    </citation>
    <scope>NUCLEOTIDE SEQUENCE</scope>
    <source>
        <strain evidence="3">USDA</strain>
    </source>
</reference>
<dbReference type="GO" id="GO:0051764">
    <property type="term" value="P:actin crosslink formation"/>
    <property type="evidence" value="ECO:0007669"/>
    <property type="project" value="TreeGrafter"/>
</dbReference>
<sequence>MEESEQKKFLQQHKARSETYSKAAANMKKYRKKGNKGGGKTGLATDKELKNMQILEEEKSKLDRFCEQSLKNAMTQERRRYGFVLERQCSLAKHYLAYHNAGVSSYGRNLDEWQDVARTREYLPESVENMFALKLRQLSIWQDDDNFSSETILDDDRISISSQLRKTKSMDASCLDIRSINDVSSLKPLSRAKSEFNINSSNNSLVQVLSKKVFPLDLKNVFKRKISKIISNN</sequence>
<dbReference type="EMBL" id="DS235332">
    <property type="protein sequence ID" value="EEB14776.1"/>
    <property type="molecule type" value="Genomic_DNA"/>
</dbReference>
<dbReference type="HOGENOM" id="CLU_1191134_0_0_1"/>
<dbReference type="GO" id="GO:0030838">
    <property type="term" value="P:positive regulation of actin filament polymerization"/>
    <property type="evidence" value="ECO:0007669"/>
    <property type="project" value="TreeGrafter"/>
</dbReference>
<reference evidence="3" key="1">
    <citation type="submission" date="2007-04" db="EMBL/GenBank/DDBJ databases">
        <title>Annotation of Pediculus humanus corporis strain USDA.</title>
        <authorList>
            <person name="Kirkness E."/>
            <person name="Hannick L."/>
            <person name="Hass B."/>
            <person name="Bruggner R."/>
            <person name="Lawson D."/>
            <person name="Bidwell S."/>
            <person name="Joardar V."/>
            <person name="Caler E."/>
            <person name="Walenz B."/>
            <person name="Inman J."/>
            <person name="Schobel S."/>
            <person name="Galinsky K."/>
            <person name="Amedeo P."/>
            <person name="Strausberg R."/>
        </authorList>
    </citation>
    <scope>NUCLEOTIDE SEQUENCE</scope>
    <source>
        <strain evidence="3">USDA</strain>
    </source>
</reference>
<dbReference type="RefSeq" id="XP_002427514.1">
    <property type="nucleotide sequence ID" value="XM_002427469.1"/>
</dbReference>
<evidence type="ECO:0000256" key="1">
    <source>
        <dbReference type="SAM" id="MobiDB-lite"/>
    </source>
</evidence>